<evidence type="ECO:0000313" key="1">
    <source>
        <dbReference type="EMBL" id="MFD2256730.1"/>
    </source>
</evidence>
<dbReference type="InterPro" id="IPR029063">
    <property type="entry name" value="SAM-dependent_MTases_sf"/>
</dbReference>
<dbReference type="Gene3D" id="3.40.50.150">
    <property type="entry name" value="Vaccinia Virus protein VP39"/>
    <property type="match status" value="1"/>
</dbReference>
<comment type="caution">
    <text evidence="1">The sequence shown here is derived from an EMBL/GenBank/DDBJ whole genome shotgun (WGS) entry which is preliminary data.</text>
</comment>
<keyword evidence="2" id="KW-1185">Reference proteome</keyword>
<dbReference type="Pfam" id="PF01564">
    <property type="entry name" value="Spermine_synth"/>
    <property type="match status" value="1"/>
</dbReference>
<accession>A0ABW5D7L1</accession>
<dbReference type="RefSeq" id="WP_386820020.1">
    <property type="nucleotide sequence ID" value="NZ_JBHUIT010000012.1"/>
</dbReference>
<sequence>MSKLFEELDFRETPLGDLILQRRKYLQLGGLDVYEVKLGDAYLMSSLFHVVEEALAELGLGALEGTGFDVVVGGLGLGYTAVAALKSKEVESLLVVDAMEGVIDWHEKELVPLGRRMNEDTRCRYVLGDFFALAADPERGFDPLSPGRKFHAVLLDIDHSPRNLLAVENADFYRREGLEKLAAQLYDGGVFAMWSDDPPDARFISDLEAVFRTVTTEIMPFPNPLLETVSKSTVYIACL</sequence>
<evidence type="ECO:0000313" key="2">
    <source>
        <dbReference type="Proteomes" id="UP001597375"/>
    </source>
</evidence>
<dbReference type="Proteomes" id="UP001597375">
    <property type="component" value="Unassembled WGS sequence"/>
</dbReference>
<reference evidence="2" key="1">
    <citation type="journal article" date="2019" name="Int. J. Syst. Evol. Microbiol.">
        <title>The Global Catalogue of Microorganisms (GCM) 10K type strain sequencing project: providing services to taxonomists for standard genome sequencing and annotation.</title>
        <authorList>
            <consortium name="The Broad Institute Genomics Platform"/>
            <consortium name="The Broad Institute Genome Sequencing Center for Infectious Disease"/>
            <person name="Wu L."/>
            <person name="Ma J."/>
        </authorList>
    </citation>
    <scope>NUCLEOTIDE SEQUENCE [LARGE SCALE GENOMIC DNA]</scope>
    <source>
        <strain evidence="2">CGMCC 4.7106</strain>
    </source>
</reference>
<organism evidence="1 2">
    <name type="scientific">Luteolibacter algae</name>
    <dbReference type="NCBI Taxonomy" id="454151"/>
    <lineage>
        <taxon>Bacteria</taxon>
        <taxon>Pseudomonadati</taxon>
        <taxon>Verrucomicrobiota</taxon>
        <taxon>Verrucomicrobiia</taxon>
        <taxon>Verrucomicrobiales</taxon>
        <taxon>Verrucomicrobiaceae</taxon>
        <taxon>Luteolibacter</taxon>
    </lineage>
</organism>
<dbReference type="SUPFAM" id="SSF53335">
    <property type="entry name" value="S-adenosyl-L-methionine-dependent methyltransferases"/>
    <property type="match status" value="1"/>
</dbReference>
<protein>
    <submittedName>
        <fullName evidence="1">Spermidine synthase</fullName>
    </submittedName>
</protein>
<proteinExistence type="predicted"/>
<dbReference type="EMBL" id="JBHUIT010000012">
    <property type="protein sequence ID" value="MFD2256730.1"/>
    <property type="molecule type" value="Genomic_DNA"/>
</dbReference>
<name>A0ABW5D7L1_9BACT</name>
<gene>
    <name evidence="1" type="ORF">ACFSSA_08585</name>
</gene>